<gene>
    <name evidence="5" type="ORF">CVV64_12165</name>
</gene>
<dbReference type="AlphaFoldDB" id="A0A2N1PNK6"/>
<reference evidence="5 6" key="1">
    <citation type="journal article" date="2017" name="ISME J.">
        <title>Potential for microbial H2 and metal transformations associated with novel bacteria and archaea in deep terrestrial subsurface sediments.</title>
        <authorList>
            <person name="Hernsdorf A.W."/>
            <person name="Amano Y."/>
            <person name="Miyakawa K."/>
            <person name="Ise K."/>
            <person name="Suzuki Y."/>
            <person name="Anantharaman K."/>
            <person name="Probst A."/>
            <person name="Burstein D."/>
            <person name="Thomas B.C."/>
            <person name="Banfield J.F."/>
        </authorList>
    </citation>
    <scope>NUCLEOTIDE SEQUENCE [LARGE SCALE GENOMIC DNA]</scope>
    <source>
        <strain evidence="5">HGW-Wallbacteria-1</strain>
    </source>
</reference>
<dbReference type="Proteomes" id="UP000233256">
    <property type="component" value="Unassembled WGS sequence"/>
</dbReference>
<dbReference type="CDD" id="cd03221">
    <property type="entry name" value="ABCF_EF-3"/>
    <property type="match status" value="2"/>
</dbReference>
<comment type="caution">
    <text evidence="5">The sequence shown here is derived from an EMBL/GenBank/DDBJ whole genome shotgun (WGS) entry which is preliminary data.</text>
</comment>
<keyword evidence="1" id="KW-0547">Nucleotide-binding</keyword>
<dbReference type="GO" id="GO:0003677">
    <property type="term" value="F:DNA binding"/>
    <property type="evidence" value="ECO:0007669"/>
    <property type="project" value="InterPro"/>
</dbReference>
<feature type="coiled-coil region" evidence="3">
    <location>
        <begin position="570"/>
        <end position="597"/>
    </location>
</feature>
<dbReference type="InterPro" id="IPR017871">
    <property type="entry name" value="ABC_transporter-like_CS"/>
</dbReference>
<dbReference type="FunFam" id="3.40.50.300:FF:000011">
    <property type="entry name" value="Putative ABC transporter ATP-binding component"/>
    <property type="match status" value="1"/>
</dbReference>
<dbReference type="EMBL" id="PGXC01000010">
    <property type="protein sequence ID" value="PKK89899.1"/>
    <property type="molecule type" value="Genomic_DNA"/>
</dbReference>
<dbReference type="PROSITE" id="PS00211">
    <property type="entry name" value="ABC_TRANSPORTER_1"/>
    <property type="match status" value="1"/>
</dbReference>
<dbReference type="Pfam" id="PF16326">
    <property type="entry name" value="ABC_tran_CTD"/>
    <property type="match status" value="1"/>
</dbReference>
<dbReference type="InterPro" id="IPR051309">
    <property type="entry name" value="ABCF_ATPase"/>
</dbReference>
<dbReference type="InterPro" id="IPR003593">
    <property type="entry name" value="AAA+_ATPase"/>
</dbReference>
<protein>
    <submittedName>
        <fullName evidence="5">ABC transporter</fullName>
    </submittedName>
</protein>
<dbReference type="PANTHER" id="PTHR42855:SF1">
    <property type="entry name" value="ABC TRANSPORTER DOMAIN-CONTAINING PROTEIN"/>
    <property type="match status" value="1"/>
</dbReference>
<feature type="domain" description="ABC transporter" evidence="4">
    <location>
        <begin position="312"/>
        <end position="529"/>
    </location>
</feature>
<evidence type="ECO:0000259" key="4">
    <source>
        <dbReference type="PROSITE" id="PS50893"/>
    </source>
</evidence>
<dbReference type="GO" id="GO:0005524">
    <property type="term" value="F:ATP binding"/>
    <property type="evidence" value="ECO:0007669"/>
    <property type="project" value="UniProtKB-KW"/>
</dbReference>
<dbReference type="Pfam" id="PF12848">
    <property type="entry name" value="ABC_tran_Xtn"/>
    <property type="match status" value="1"/>
</dbReference>
<keyword evidence="2" id="KW-0067">ATP-binding</keyword>
<dbReference type="PROSITE" id="PS50893">
    <property type="entry name" value="ABC_TRANSPORTER_2"/>
    <property type="match status" value="2"/>
</dbReference>
<dbReference type="Pfam" id="PF00005">
    <property type="entry name" value="ABC_tran"/>
    <property type="match status" value="2"/>
</dbReference>
<dbReference type="Gene3D" id="1.10.287.380">
    <property type="entry name" value="Valyl-tRNA synthetase, C-terminal domain"/>
    <property type="match status" value="1"/>
</dbReference>
<evidence type="ECO:0000256" key="1">
    <source>
        <dbReference type="ARBA" id="ARBA00022741"/>
    </source>
</evidence>
<dbReference type="GO" id="GO:0016887">
    <property type="term" value="F:ATP hydrolysis activity"/>
    <property type="evidence" value="ECO:0007669"/>
    <property type="project" value="InterPro"/>
</dbReference>
<proteinExistence type="predicted"/>
<evidence type="ECO:0000313" key="5">
    <source>
        <dbReference type="EMBL" id="PKK89899.1"/>
    </source>
</evidence>
<evidence type="ECO:0000256" key="2">
    <source>
        <dbReference type="ARBA" id="ARBA00022840"/>
    </source>
</evidence>
<keyword evidence="3" id="KW-0175">Coiled coil</keyword>
<dbReference type="SMART" id="SM00382">
    <property type="entry name" value="AAA"/>
    <property type="match status" value="2"/>
</dbReference>
<dbReference type="Gene3D" id="3.40.50.300">
    <property type="entry name" value="P-loop containing nucleotide triphosphate hydrolases"/>
    <property type="match status" value="2"/>
</dbReference>
<feature type="domain" description="ABC transporter" evidence="4">
    <location>
        <begin position="4"/>
        <end position="247"/>
    </location>
</feature>
<evidence type="ECO:0000256" key="3">
    <source>
        <dbReference type="SAM" id="Coils"/>
    </source>
</evidence>
<accession>A0A2N1PNK6</accession>
<dbReference type="SUPFAM" id="SSF52540">
    <property type="entry name" value="P-loop containing nucleoside triphosphate hydrolases"/>
    <property type="match status" value="2"/>
</dbReference>
<organism evidence="5 6">
    <name type="scientific">Candidatus Wallbacteria bacterium HGW-Wallbacteria-1</name>
    <dbReference type="NCBI Taxonomy" id="2013854"/>
    <lineage>
        <taxon>Bacteria</taxon>
        <taxon>Candidatus Walliibacteriota</taxon>
    </lineage>
</organism>
<dbReference type="InterPro" id="IPR037118">
    <property type="entry name" value="Val-tRNA_synth_C_sf"/>
</dbReference>
<sequence length="636" mass="70926">MNYLSVENLSKSFTHRKLFSEISFGVDSDRRVGLIARNGAGKSTLLKCVSGILGADSGRVTFRKGIRVAALHQEPELDPDMTVYETVFRSGGPEVEAIGAYEEALETGDADIIQSALEEVERLGAWEHEVRVKQIITRLGISWFRSLNSELSGGQRKRVALARALIGKPDLLIMDEPTNHLDIAMIQWLEDYLVIEKPSILLVTHDRYFLDRVCNEIVELDKGRLFRFTGNYAYYLEKKAERDAMAMKAAERATVQLRTELEWMSRQPKARGTKSKFREDNVDVLIDVANSVTAERDVSISIAGRRLGGKVMRLKNVSKSLGGRDLIRDFSYDFQAGDRIGLIGANGAGKTTLLKLMTGNLKPDAGEIETGETVHLGYYRQEADPLDDNITLHEAIRQVSDWVDIGKGMKLSASQILELFLFPRDVHFNPLERFSGGEKRRVHLLRALMTNPNFLILDEPTNDLDIQTLNVLEDFLSGYPGCLVVVSHDRYLMDRICHKVFIMDGCGNVHGKVGNFTDAANEYGNLIWNRGAASTVTPSASALSTALSADSGAGEKGSGARAKKSKSGLTFREKKEFAELETEIETLEAAKVDLECQINDGSLDYQLLPEAALRLEESNRIIEEKTMRWMELAEKV</sequence>
<dbReference type="PANTHER" id="PTHR42855">
    <property type="entry name" value="ABC TRANSPORTER ATP-BINDING SUBUNIT"/>
    <property type="match status" value="1"/>
</dbReference>
<evidence type="ECO:0000313" key="6">
    <source>
        <dbReference type="Proteomes" id="UP000233256"/>
    </source>
</evidence>
<name>A0A2N1PNK6_9BACT</name>
<dbReference type="InterPro" id="IPR027417">
    <property type="entry name" value="P-loop_NTPase"/>
</dbReference>
<dbReference type="InterPro" id="IPR032524">
    <property type="entry name" value="ABC_tran_C"/>
</dbReference>
<dbReference type="InterPro" id="IPR003439">
    <property type="entry name" value="ABC_transporter-like_ATP-bd"/>
</dbReference>
<dbReference type="InterPro" id="IPR032781">
    <property type="entry name" value="ABC_tran_Xtn"/>
</dbReference>